<dbReference type="Proteomes" id="UP000813824">
    <property type="component" value="Unassembled WGS sequence"/>
</dbReference>
<dbReference type="Pfam" id="PF03443">
    <property type="entry name" value="AA9"/>
    <property type="match status" value="1"/>
</dbReference>
<dbReference type="SUPFAM" id="SSF57180">
    <property type="entry name" value="Cellulose-binding domain"/>
    <property type="match status" value="1"/>
</dbReference>
<dbReference type="GO" id="GO:0030245">
    <property type="term" value="P:cellulose catabolic process"/>
    <property type="evidence" value="ECO:0007669"/>
    <property type="project" value="UniProtKB-UniRule"/>
</dbReference>
<keyword evidence="6 7" id="KW-1015">Disulfide bond</keyword>
<feature type="region of interest" description="Disordered" evidence="8">
    <location>
        <begin position="218"/>
        <end position="246"/>
    </location>
</feature>
<keyword evidence="7" id="KW-0624">Polysaccharide degradation</keyword>
<dbReference type="InterPro" id="IPR035971">
    <property type="entry name" value="CBD_sf"/>
</dbReference>
<gene>
    <name evidence="12" type="ORF">BXZ70DRAFT_998786</name>
</gene>
<keyword evidence="7" id="KW-0119">Carbohydrate metabolism</keyword>
<dbReference type="InterPro" id="IPR000254">
    <property type="entry name" value="CBD"/>
</dbReference>
<keyword evidence="5" id="KW-0503">Monooxygenase</keyword>
<evidence type="ECO:0000259" key="10">
    <source>
        <dbReference type="Pfam" id="PF00734"/>
    </source>
</evidence>
<dbReference type="EMBL" id="JAEVFJ010000006">
    <property type="protein sequence ID" value="KAH8103873.1"/>
    <property type="molecule type" value="Genomic_DNA"/>
</dbReference>
<sequence length="274" mass="29020">MFAFATLVAFASTALPQALAHGGILSYSNAGNWYKGGANPYNSPTGQTSIQPQVLSAGSDITAYWNQNLSHDTSPMLTYLAKCPGNPSSCDDVSSNTLKWFKIDEAGLLSGTVASGKWAAGAMIDQNFTWTTTIPSTVPSGNYFIRFETIALHSMPAVQFYPECAQIEITGGGNRAPTTDELVTFPGGYVQSDSGRKSSLNHHISRRPHRRFLTEPALAPAPHPTHIPAASAPEKTSAPMTSAPRPTTTTVVNQFAQCGGIDFTGPTTCASGFT</sequence>
<dbReference type="PANTHER" id="PTHR33353">
    <property type="entry name" value="PUTATIVE (AFU_ORTHOLOGUE AFUA_1G12560)-RELATED"/>
    <property type="match status" value="1"/>
</dbReference>
<keyword evidence="1" id="KW-0479">Metal-binding</keyword>
<keyword evidence="12" id="KW-0378">Hydrolase</keyword>
<dbReference type="InterPro" id="IPR005103">
    <property type="entry name" value="AA9_LPMO"/>
</dbReference>
<dbReference type="GO" id="GO:0030248">
    <property type="term" value="F:cellulose binding"/>
    <property type="evidence" value="ECO:0007669"/>
    <property type="project" value="UniProtKB-UniRule"/>
</dbReference>
<evidence type="ECO:0000256" key="8">
    <source>
        <dbReference type="SAM" id="MobiDB-lite"/>
    </source>
</evidence>
<dbReference type="GO" id="GO:0046872">
    <property type="term" value="F:metal ion binding"/>
    <property type="evidence" value="ECO:0007669"/>
    <property type="project" value="UniProtKB-KW"/>
</dbReference>
<evidence type="ECO:0000256" key="1">
    <source>
        <dbReference type="ARBA" id="ARBA00022723"/>
    </source>
</evidence>
<name>A0A8K0UUI8_9AGAR</name>
<evidence type="ECO:0000313" key="13">
    <source>
        <dbReference type="Proteomes" id="UP000813824"/>
    </source>
</evidence>
<feature type="domain" description="Auxiliary Activity family 9 catalytic" evidence="11">
    <location>
        <begin position="54"/>
        <end position="200"/>
    </location>
</feature>
<evidence type="ECO:0000256" key="3">
    <source>
        <dbReference type="ARBA" id="ARBA00023002"/>
    </source>
</evidence>
<dbReference type="Gene3D" id="2.70.50.70">
    <property type="match status" value="1"/>
</dbReference>
<dbReference type="PANTHER" id="PTHR33353:SF19">
    <property type="entry name" value="GLYCOSYLHYDROLASE FAMILY 61-8 PROTEIN"/>
    <property type="match status" value="1"/>
</dbReference>
<reference evidence="12" key="1">
    <citation type="journal article" date="2021" name="New Phytol.">
        <title>Evolutionary innovations through gain and loss of genes in the ectomycorrhizal Boletales.</title>
        <authorList>
            <person name="Wu G."/>
            <person name="Miyauchi S."/>
            <person name="Morin E."/>
            <person name="Kuo A."/>
            <person name="Drula E."/>
            <person name="Varga T."/>
            <person name="Kohler A."/>
            <person name="Feng B."/>
            <person name="Cao Y."/>
            <person name="Lipzen A."/>
            <person name="Daum C."/>
            <person name="Hundley H."/>
            <person name="Pangilinan J."/>
            <person name="Johnson J."/>
            <person name="Barry K."/>
            <person name="LaButti K."/>
            <person name="Ng V."/>
            <person name="Ahrendt S."/>
            <person name="Min B."/>
            <person name="Choi I.G."/>
            <person name="Park H."/>
            <person name="Plett J.M."/>
            <person name="Magnuson J."/>
            <person name="Spatafora J.W."/>
            <person name="Nagy L.G."/>
            <person name="Henrissat B."/>
            <person name="Grigoriev I.V."/>
            <person name="Yang Z.L."/>
            <person name="Xu J."/>
            <person name="Martin F.M."/>
        </authorList>
    </citation>
    <scope>NUCLEOTIDE SEQUENCE</scope>
    <source>
        <strain evidence="12">KKN 215</strain>
    </source>
</reference>
<dbReference type="OrthoDB" id="4849160at2759"/>
<keyword evidence="3" id="KW-0560">Oxidoreductase</keyword>
<proteinExistence type="predicted"/>
<comment type="subcellular location">
    <subcellularLocation>
        <location evidence="7">Secreted</location>
    </subcellularLocation>
</comment>
<evidence type="ECO:0000256" key="4">
    <source>
        <dbReference type="ARBA" id="ARBA00023008"/>
    </source>
</evidence>
<dbReference type="GO" id="GO:0008810">
    <property type="term" value="F:cellulase activity"/>
    <property type="evidence" value="ECO:0007669"/>
    <property type="project" value="UniProtKB-UniRule"/>
</dbReference>
<dbReference type="InterPro" id="IPR049892">
    <property type="entry name" value="AA9"/>
</dbReference>
<evidence type="ECO:0000256" key="2">
    <source>
        <dbReference type="ARBA" id="ARBA00022729"/>
    </source>
</evidence>
<comment type="caution">
    <text evidence="12">The sequence shown here is derived from an EMBL/GenBank/DDBJ whole genome shotgun (WGS) entry which is preliminary data.</text>
</comment>
<dbReference type="AlphaFoldDB" id="A0A8K0UUI8"/>
<evidence type="ECO:0000259" key="11">
    <source>
        <dbReference type="Pfam" id="PF03443"/>
    </source>
</evidence>
<evidence type="ECO:0000313" key="12">
    <source>
        <dbReference type="EMBL" id="KAH8103873.1"/>
    </source>
</evidence>
<keyword evidence="2 9" id="KW-0732">Signal</keyword>
<keyword evidence="7" id="KW-0964">Secreted</keyword>
<feature type="signal peptide" evidence="9">
    <location>
        <begin position="1"/>
        <end position="20"/>
    </location>
</feature>
<organism evidence="12 13">
    <name type="scientific">Cristinia sonorae</name>
    <dbReference type="NCBI Taxonomy" id="1940300"/>
    <lineage>
        <taxon>Eukaryota</taxon>
        <taxon>Fungi</taxon>
        <taxon>Dikarya</taxon>
        <taxon>Basidiomycota</taxon>
        <taxon>Agaricomycotina</taxon>
        <taxon>Agaricomycetes</taxon>
        <taxon>Agaricomycetidae</taxon>
        <taxon>Agaricales</taxon>
        <taxon>Pleurotineae</taxon>
        <taxon>Stephanosporaceae</taxon>
        <taxon>Cristinia</taxon>
    </lineage>
</organism>
<evidence type="ECO:0000256" key="7">
    <source>
        <dbReference type="RuleBase" id="RU368122"/>
    </source>
</evidence>
<dbReference type="CDD" id="cd21175">
    <property type="entry name" value="LPMO_AA9"/>
    <property type="match status" value="1"/>
</dbReference>
<feature type="chain" id="PRO_5035444416" description="AA9 family lytic polysaccharide monooxygenase" evidence="9">
    <location>
        <begin position="21"/>
        <end position="274"/>
    </location>
</feature>
<comment type="function">
    <text evidence="7">Lytic polysaccharide monooxygenase (LMPO) that depolymerizes crystalline and amorphous polysaccharides via the oxidation of scissile alpha- or beta-(1-4)-glycosidic bonds, yielding C1 and/or C4 oxidation products. Catalysis by LPMOs requires the reduction of the active-site copper from Cu(II) to Cu(I) by a reducing agent and H(2)O(2) or O(2) as a cosubstrate.</text>
</comment>
<keyword evidence="7" id="KW-0136">Cellulose degradation</keyword>
<dbReference type="GO" id="GO:0004497">
    <property type="term" value="F:monooxygenase activity"/>
    <property type="evidence" value="ECO:0007669"/>
    <property type="project" value="UniProtKB-KW"/>
</dbReference>
<keyword evidence="4" id="KW-0186">Copper</keyword>
<keyword evidence="13" id="KW-1185">Reference proteome</keyword>
<feature type="domain" description="CBM1" evidence="10">
    <location>
        <begin position="254"/>
        <end position="274"/>
    </location>
</feature>
<dbReference type="Pfam" id="PF00734">
    <property type="entry name" value="CBM_1"/>
    <property type="match status" value="1"/>
</dbReference>
<comment type="catalytic activity">
    <reaction evidence="7">
        <text>[(1-&gt;4)-beta-D-glucosyl]n+m + reduced acceptor + O2 = 4-dehydro-beta-D-glucosyl-[(1-&gt;4)-beta-D-glucosyl]n-1 + [(1-&gt;4)-beta-D-glucosyl]m + acceptor + H2O.</text>
        <dbReference type="EC" id="1.14.99.56"/>
    </reaction>
</comment>
<evidence type="ECO:0000256" key="5">
    <source>
        <dbReference type="ARBA" id="ARBA00023033"/>
    </source>
</evidence>
<evidence type="ECO:0000256" key="6">
    <source>
        <dbReference type="ARBA" id="ARBA00023157"/>
    </source>
</evidence>
<dbReference type="EC" id="1.14.99.56" evidence="7"/>
<dbReference type="GO" id="GO:0005576">
    <property type="term" value="C:extracellular region"/>
    <property type="evidence" value="ECO:0007669"/>
    <property type="project" value="UniProtKB-SubCell"/>
</dbReference>
<evidence type="ECO:0000256" key="9">
    <source>
        <dbReference type="SAM" id="SignalP"/>
    </source>
</evidence>
<accession>A0A8K0UUI8</accession>
<protein>
    <recommendedName>
        <fullName evidence="7">AA9 family lytic polysaccharide monooxygenase</fullName>
        <ecNumber evidence="7">1.14.99.56</ecNumber>
    </recommendedName>
    <alternativeName>
        <fullName evidence="7">Endo-beta-1,4-glucanase</fullName>
    </alternativeName>
    <alternativeName>
        <fullName evidence="7">Glycosyl hydrolase 61 family protein</fullName>
    </alternativeName>
</protein>
<comment type="domain">
    <text evidence="7">Has a modular structure: an endo-beta-1,4-glucanase catalytic module at the N-terminus, a linker rich in serines and threonines, and a C-terminal carbohydrate-binding module (CBM).</text>
</comment>